<feature type="compositionally biased region" description="Basic residues" evidence="1">
    <location>
        <begin position="1"/>
        <end position="17"/>
    </location>
</feature>
<accession>A0AAE0LHF3</accession>
<dbReference type="EMBL" id="LGRX02001850">
    <property type="protein sequence ID" value="KAK3285378.1"/>
    <property type="molecule type" value="Genomic_DNA"/>
</dbReference>
<evidence type="ECO:0000256" key="1">
    <source>
        <dbReference type="SAM" id="MobiDB-lite"/>
    </source>
</evidence>
<protein>
    <submittedName>
        <fullName evidence="2">Uncharacterized protein</fullName>
    </submittedName>
</protein>
<sequence>MRRSGAARKSGGKRKDFKKKEPSVPTGDDASKKPPREAAGPADGGKGAEAQARSDDGDGEAEYDSNFNEREEYAVDERVGPAGEVLVTSNHSEESSAPELQARAAIALGNTQKMQGFPVKTPEEFDKDAQIGAMLLAQRAIDLPKDIDNLLVIEEIEGKEPTEPIRHPTEVNEHQFEDTPSTVAQEMGDGAATCSGQSDDKELPLDEMSDGVVDHTTARVKPWNDRRVDVSGCEYRWKNQRLYKDKHDIARLCHIVKKHDLGEAPSLQHVPVEFARCAEQKWVKEDQLKWPDWLGIDQKLYQDEDDGKWTFVGSYTTHIPPTKRDVVYPKHIGSDWAAVEAATKLKSLDRRALTQSAQTWLTCAEVQKIKFCCNLTVFMVRLLEERLRSPAAVVEQVRQARMAERPEHVDEDMEYAQTLDRDMVDNRSTLSSP</sequence>
<feature type="region of interest" description="Disordered" evidence="1">
    <location>
        <begin position="1"/>
        <end position="101"/>
    </location>
</feature>
<feature type="compositionally biased region" description="Basic and acidic residues" evidence="1">
    <location>
        <begin position="67"/>
        <end position="79"/>
    </location>
</feature>
<dbReference type="AlphaFoldDB" id="A0AAE0LHF3"/>
<name>A0AAE0LHF3_9CHLO</name>
<evidence type="ECO:0000313" key="3">
    <source>
        <dbReference type="Proteomes" id="UP001190700"/>
    </source>
</evidence>
<gene>
    <name evidence="2" type="ORF">CYMTET_7012</name>
</gene>
<organism evidence="2 3">
    <name type="scientific">Cymbomonas tetramitiformis</name>
    <dbReference type="NCBI Taxonomy" id="36881"/>
    <lineage>
        <taxon>Eukaryota</taxon>
        <taxon>Viridiplantae</taxon>
        <taxon>Chlorophyta</taxon>
        <taxon>Pyramimonadophyceae</taxon>
        <taxon>Pyramimonadales</taxon>
        <taxon>Pyramimonadaceae</taxon>
        <taxon>Cymbomonas</taxon>
    </lineage>
</organism>
<proteinExistence type="predicted"/>
<evidence type="ECO:0000313" key="2">
    <source>
        <dbReference type="EMBL" id="KAK3285378.1"/>
    </source>
</evidence>
<comment type="caution">
    <text evidence="2">The sequence shown here is derived from an EMBL/GenBank/DDBJ whole genome shotgun (WGS) entry which is preliminary data.</text>
</comment>
<keyword evidence="3" id="KW-1185">Reference proteome</keyword>
<dbReference type="Proteomes" id="UP001190700">
    <property type="component" value="Unassembled WGS sequence"/>
</dbReference>
<feature type="region of interest" description="Disordered" evidence="1">
    <location>
        <begin position="404"/>
        <end position="433"/>
    </location>
</feature>
<reference evidence="2 3" key="1">
    <citation type="journal article" date="2015" name="Genome Biol. Evol.">
        <title>Comparative Genomics of a Bacterivorous Green Alga Reveals Evolutionary Causalities and Consequences of Phago-Mixotrophic Mode of Nutrition.</title>
        <authorList>
            <person name="Burns J.A."/>
            <person name="Paasch A."/>
            <person name="Narechania A."/>
            <person name="Kim E."/>
        </authorList>
    </citation>
    <scope>NUCLEOTIDE SEQUENCE [LARGE SCALE GENOMIC DNA]</scope>
    <source>
        <strain evidence="2 3">PLY_AMNH</strain>
    </source>
</reference>